<evidence type="ECO:0000313" key="2">
    <source>
        <dbReference type="WBParaSite" id="nRc.2.0.1.t47184-RA"/>
    </source>
</evidence>
<sequence length="78" mass="8832">MVNGNMGMFSGFLERHQTQFRGEKILAFLSPAVADSVEISSATVPDFTNSEMKKNYDFFPDFKVQFKSAVADCRRQKS</sequence>
<dbReference type="AlphaFoldDB" id="A0A915L818"/>
<accession>A0A915L818</accession>
<reference evidence="2" key="1">
    <citation type="submission" date="2022-11" db="UniProtKB">
        <authorList>
            <consortium name="WormBaseParasite"/>
        </authorList>
    </citation>
    <scope>IDENTIFICATION</scope>
</reference>
<organism evidence="1 2">
    <name type="scientific">Romanomermis culicivorax</name>
    <name type="common">Nematode worm</name>
    <dbReference type="NCBI Taxonomy" id="13658"/>
    <lineage>
        <taxon>Eukaryota</taxon>
        <taxon>Metazoa</taxon>
        <taxon>Ecdysozoa</taxon>
        <taxon>Nematoda</taxon>
        <taxon>Enoplea</taxon>
        <taxon>Dorylaimia</taxon>
        <taxon>Mermithida</taxon>
        <taxon>Mermithoidea</taxon>
        <taxon>Mermithidae</taxon>
        <taxon>Romanomermis</taxon>
    </lineage>
</organism>
<proteinExistence type="predicted"/>
<protein>
    <submittedName>
        <fullName evidence="2">Uncharacterized protein</fullName>
    </submittedName>
</protein>
<name>A0A915L818_ROMCU</name>
<keyword evidence="1" id="KW-1185">Reference proteome</keyword>
<dbReference type="WBParaSite" id="nRc.2.0.1.t47184-RA">
    <property type="protein sequence ID" value="nRc.2.0.1.t47184-RA"/>
    <property type="gene ID" value="nRc.2.0.1.g47184"/>
</dbReference>
<dbReference type="Proteomes" id="UP000887565">
    <property type="component" value="Unplaced"/>
</dbReference>
<evidence type="ECO:0000313" key="1">
    <source>
        <dbReference type="Proteomes" id="UP000887565"/>
    </source>
</evidence>